<evidence type="ECO:0000313" key="3">
    <source>
        <dbReference type="Proteomes" id="UP000215086"/>
    </source>
</evidence>
<feature type="compositionally biased region" description="Basic and acidic residues" evidence="1">
    <location>
        <begin position="45"/>
        <end position="54"/>
    </location>
</feature>
<dbReference type="Proteomes" id="UP000215086">
    <property type="component" value="Chromosome"/>
</dbReference>
<proteinExistence type="predicted"/>
<protein>
    <submittedName>
        <fullName evidence="2">Uncharacterized protein</fullName>
    </submittedName>
</protein>
<evidence type="ECO:0000256" key="1">
    <source>
        <dbReference type="SAM" id="MobiDB-lite"/>
    </source>
</evidence>
<organism evidence="2 3">
    <name type="scientific">Thermogutta terrifontis</name>
    <dbReference type="NCBI Taxonomy" id="1331910"/>
    <lineage>
        <taxon>Bacteria</taxon>
        <taxon>Pseudomonadati</taxon>
        <taxon>Planctomycetota</taxon>
        <taxon>Planctomycetia</taxon>
        <taxon>Pirellulales</taxon>
        <taxon>Thermoguttaceae</taxon>
        <taxon>Thermogutta</taxon>
    </lineage>
</organism>
<feature type="region of interest" description="Disordered" evidence="1">
    <location>
        <begin position="34"/>
        <end position="54"/>
    </location>
</feature>
<evidence type="ECO:0000313" key="2">
    <source>
        <dbReference type="EMBL" id="ASV74919.1"/>
    </source>
</evidence>
<sequence>MRPTIGTQLVQGWTVVCQGRPWKAITFLPGAKAGMHSQGSVDSAPWHRLDQPSR</sequence>
<dbReference type="AlphaFoldDB" id="A0A286RG23"/>
<keyword evidence="3" id="KW-1185">Reference proteome</keyword>
<accession>A0A286RG23</accession>
<gene>
    <name evidence="2" type="ORF">THTE_2317</name>
</gene>
<reference evidence="2 3" key="1">
    <citation type="journal article" name="Front. Microbiol.">
        <title>Sugar Metabolism of the First Thermophilic Planctomycete Thermogutta terrifontis: Comparative Genomic and Transcriptomic Approaches.</title>
        <authorList>
            <person name="Elcheninov A.G."/>
            <person name="Menzel P."/>
            <person name="Gudbergsdottir S.R."/>
            <person name="Slesarev A.I."/>
            <person name="Kadnikov V.V."/>
            <person name="Krogh A."/>
            <person name="Bonch-Osmolovskaya E.A."/>
            <person name="Peng X."/>
            <person name="Kublanov I.V."/>
        </authorList>
    </citation>
    <scope>NUCLEOTIDE SEQUENCE [LARGE SCALE GENOMIC DNA]</scope>
    <source>
        <strain evidence="2 3">R1</strain>
    </source>
</reference>
<name>A0A286RG23_9BACT</name>
<dbReference type="KEGG" id="ttf:THTE_2317"/>
<dbReference type="EMBL" id="CP018477">
    <property type="protein sequence ID" value="ASV74919.1"/>
    <property type="molecule type" value="Genomic_DNA"/>
</dbReference>